<dbReference type="PANTHER" id="PTHR30336">
    <property type="entry name" value="INNER MEMBRANE PROTEIN, PROBABLE PERMEASE"/>
    <property type="match status" value="1"/>
</dbReference>
<evidence type="ECO:0000256" key="1">
    <source>
        <dbReference type="SAM" id="Phobius"/>
    </source>
</evidence>
<keyword evidence="1" id="KW-0472">Membrane</keyword>
<comment type="caution">
    <text evidence="3">The sequence shown here is derived from an EMBL/GenBank/DDBJ whole genome shotgun (WGS) entry which is preliminary data.</text>
</comment>
<name>A0A413FE09_9FIRM</name>
<dbReference type="InterPro" id="IPR003848">
    <property type="entry name" value="DUF218"/>
</dbReference>
<dbReference type="EMBL" id="QSBM01000010">
    <property type="protein sequence ID" value="RGX28671.1"/>
    <property type="molecule type" value="Genomic_DNA"/>
</dbReference>
<dbReference type="RefSeq" id="WP_040410802.1">
    <property type="nucleotide sequence ID" value="NZ_BAABXR010000003.1"/>
</dbReference>
<keyword evidence="1" id="KW-0812">Transmembrane</keyword>
<feature type="domain" description="DUF218" evidence="2">
    <location>
        <begin position="53"/>
        <end position="171"/>
    </location>
</feature>
<feature type="transmembrane region" description="Helical" evidence="1">
    <location>
        <begin position="13"/>
        <end position="32"/>
    </location>
</feature>
<dbReference type="AlphaFoldDB" id="A0A413FE09"/>
<dbReference type="InterPro" id="IPR014729">
    <property type="entry name" value="Rossmann-like_a/b/a_fold"/>
</dbReference>
<protein>
    <submittedName>
        <fullName evidence="3">SanA protein</fullName>
    </submittedName>
</protein>
<dbReference type="PANTHER" id="PTHR30336:SF6">
    <property type="entry name" value="INTEGRAL MEMBRANE PROTEIN"/>
    <property type="match status" value="1"/>
</dbReference>
<reference evidence="3 4" key="1">
    <citation type="submission" date="2018-08" db="EMBL/GenBank/DDBJ databases">
        <title>A genome reference for cultivated species of the human gut microbiota.</title>
        <authorList>
            <person name="Zou Y."/>
            <person name="Xue W."/>
            <person name="Luo G."/>
        </authorList>
    </citation>
    <scope>NUCLEOTIDE SEQUENCE [LARGE SCALE GENOMIC DNA]</scope>
    <source>
        <strain evidence="3 4">AF04-15</strain>
    </source>
</reference>
<evidence type="ECO:0000259" key="2">
    <source>
        <dbReference type="Pfam" id="PF02698"/>
    </source>
</evidence>
<gene>
    <name evidence="3" type="ORF">DWV29_13720</name>
</gene>
<organism evidence="3 4">
    <name type="scientific">Enterocloster asparagiformis</name>
    <dbReference type="NCBI Taxonomy" id="333367"/>
    <lineage>
        <taxon>Bacteria</taxon>
        <taxon>Bacillati</taxon>
        <taxon>Bacillota</taxon>
        <taxon>Clostridia</taxon>
        <taxon>Lachnospirales</taxon>
        <taxon>Lachnospiraceae</taxon>
        <taxon>Enterocloster</taxon>
    </lineage>
</organism>
<accession>A0A413FE09</accession>
<dbReference type="OrthoDB" id="9782395at2"/>
<dbReference type="Pfam" id="PF02698">
    <property type="entry name" value="DUF218"/>
    <property type="match status" value="1"/>
</dbReference>
<dbReference type="Gene3D" id="3.40.50.620">
    <property type="entry name" value="HUPs"/>
    <property type="match status" value="1"/>
</dbReference>
<dbReference type="Proteomes" id="UP000283880">
    <property type="component" value="Unassembled WGS sequence"/>
</dbReference>
<dbReference type="CDD" id="cd06259">
    <property type="entry name" value="YdcF-like"/>
    <property type="match status" value="1"/>
</dbReference>
<evidence type="ECO:0000313" key="4">
    <source>
        <dbReference type="Proteomes" id="UP000283880"/>
    </source>
</evidence>
<dbReference type="GO" id="GO:0005886">
    <property type="term" value="C:plasma membrane"/>
    <property type="evidence" value="ECO:0007669"/>
    <property type="project" value="TreeGrafter"/>
</dbReference>
<proteinExistence type="predicted"/>
<dbReference type="InterPro" id="IPR051599">
    <property type="entry name" value="Cell_Envelope_Assoc"/>
</dbReference>
<evidence type="ECO:0000313" key="3">
    <source>
        <dbReference type="EMBL" id="RGX28671.1"/>
    </source>
</evidence>
<sequence>MKFLKWLRKPMKWAIYLAVAGCCLVVGINLYMQGTVKKRIVTPEQAAELDKVDCILVLGCGVRDDGSPSGMLNDRLLQGIALYNAGVSDRLLMSGDHGRVDYDEVNLMKQFAIDHGVPSEDIFMDHAGFSTYESMYRARDIFQAERIVVVTQEYHMYRALYNAGQMGMDAYGVASDPRKYGGQKIRDAREMLARTKDFLYAIAKPKPTYLGEAIPVSGNGDATNDKK</sequence>
<keyword evidence="1" id="KW-1133">Transmembrane helix</keyword>